<gene>
    <name evidence="1" type="ORF">GCM10007925_00870</name>
</gene>
<dbReference type="SUPFAM" id="SSF55785">
    <property type="entry name" value="PYP-like sensor domain (PAS domain)"/>
    <property type="match status" value="1"/>
</dbReference>
<protein>
    <recommendedName>
        <fullName evidence="3">Photoactive yellow protein</fullName>
    </recommendedName>
</protein>
<dbReference type="EMBL" id="BSOO01000001">
    <property type="protein sequence ID" value="GLR46376.1"/>
    <property type="molecule type" value="Genomic_DNA"/>
</dbReference>
<keyword evidence="2" id="KW-1185">Reference proteome</keyword>
<dbReference type="Gene3D" id="3.30.450.20">
    <property type="entry name" value="PAS domain"/>
    <property type="match status" value="1"/>
</dbReference>
<dbReference type="Proteomes" id="UP001156703">
    <property type="component" value="Unassembled WGS sequence"/>
</dbReference>
<dbReference type="InterPro" id="IPR035965">
    <property type="entry name" value="PAS-like_dom_sf"/>
</dbReference>
<evidence type="ECO:0008006" key="3">
    <source>
        <dbReference type="Google" id="ProtNLM"/>
    </source>
</evidence>
<reference evidence="2" key="1">
    <citation type="journal article" date="2019" name="Int. J. Syst. Evol. Microbiol.">
        <title>The Global Catalogue of Microorganisms (GCM) 10K type strain sequencing project: providing services to taxonomists for standard genome sequencing and annotation.</title>
        <authorList>
            <consortium name="The Broad Institute Genomics Platform"/>
            <consortium name="The Broad Institute Genome Sequencing Center for Infectious Disease"/>
            <person name="Wu L."/>
            <person name="Ma J."/>
        </authorList>
    </citation>
    <scope>NUCLEOTIDE SEQUENCE [LARGE SCALE GENOMIC DNA]</scope>
    <source>
        <strain evidence="2">NBRC 102146</strain>
    </source>
</reference>
<evidence type="ECO:0000313" key="2">
    <source>
        <dbReference type="Proteomes" id="UP001156703"/>
    </source>
</evidence>
<name>A0ABQ5Z4A8_9SPHN</name>
<accession>A0ABQ5Z4A8</accession>
<comment type="caution">
    <text evidence="1">The sequence shown here is derived from an EMBL/GenBank/DDBJ whole genome shotgun (WGS) entry which is preliminary data.</text>
</comment>
<organism evidence="1 2">
    <name type="scientific">Sphingomonas astaxanthinifaciens DSM 22298</name>
    <dbReference type="NCBI Taxonomy" id="1123267"/>
    <lineage>
        <taxon>Bacteria</taxon>
        <taxon>Pseudomonadati</taxon>
        <taxon>Pseudomonadota</taxon>
        <taxon>Alphaproteobacteria</taxon>
        <taxon>Sphingomonadales</taxon>
        <taxon>Sphingomonadaceae</taxon>
        <taxon>Sphingomonas</taxon>
    </lineage>
</organism>
<sequence length="130" mass="14914">MNMAELLPDYEEPALARAVESLPDEVIDRLPYGAIRLADDGRVLFYSETERRQSGSGELPRLGLDFFSKVAPCMDNPAFRGRLEAARQSGRLDLRFSHIGDFEDRDRELSIRVQSATDGGYWMFLRRERD</sequence>
<proteinExistence type="predicted"/>
<evidence type="ECO:0000313" key="1">
    <source>
        <dbReference type="EMBL" id="GLR46376.1"/>
    </source>
</evidence>